<dbReference type="Proteomes" id="UP000256873">
    <property type="component" value="Unassembled WGS sequence"/>
</dbReference>
<evidence type="ECO:0000313" key="1">
    <source>
        <dbReference type="EMBL" id="REJ43232.1"/>
    </source>
</evidence>
<evidence type="ECO:0000313" key="2">
    <source>
        <dbReference type="Proteomes" id="UP000256873"/>
    </source>
</evidence>
<accession>A0A3E0L7Y4</accession>
<name>A0A3E0L7Y4_9CHRO</name>
<gene>
    <name evidence="1" type="ORF">DWQ54_10235</name>
</gene>
<comment type="caution">
    <text evidence="1">The sequence shown here is derived from an EMBL/GenBank/DDBJ whole genome shotgun (WGS) entry which is preliminary data.</text>
</comment>
<protein>
    <submittedName>
        <fullName evidence="1">Uncharacterized protein</fullName>
    </submittedName>
</protein>
<sequence>MARPGGNPHLVHHQFTTDRDEPLIAKLSLRVSPSMLEQIRCRDNWQDFVRDAIAKSLIEEKTLLKPSKG</sequence>
<dbReference type="EMBL" id="QQWC01000002">
    <property type="protein sequence ID" value="REJ43232.1"/>
    <property type="molecule type" value="Genomic_DNA"/>
</dbReference>
<proteinExistence type="predicted"/>
<dbReference type="AlphaFoldDB" id="A0A3E0L7Y4"/>
<organism evidence="1 2">
    <name type="scientific">Microcystis flos-aquae TF09</name>
    <dbReference type="NCBI Taxonomy" id="2060473"/>
    <lineage>
        <taxon>Bacteria</taxon>
        <taxon>Bacillati</taxon>
        <taxon>Cyanobacteriota</taxon>
        <taxon>Cyanophyceae</taxon>
        <taxon>Oscillatoriophycideae</taxon>
        <taxon>Chroococcales</taxon>
        <taxon>Microcystaceae</taxon>
        <taxon>Microcystis</taxon>
    </lineage>
</organism>
<reference evidence="1 2" key="1">
    <citation type="submission" date="2017-10" db="EMBL/GenBank/DDBJ databases">
        <title>A large-scale comparative metagenomic study reveals the eutrophication-driven functional interactions in six Microcystis-epibionts communities.</title>
        <authorList>
            <person name="Li Q."/>
            <person name="Lin F."/>
        </authorList>
    </citation>
    <scope>NUCLEOTIDE SEQUENCE [LARGE SCALE GENOMIC DNA]</scope>
    <source>
        <strain evidence="1">TF09</strain>
    </source>
</reference>